<dbReference type="HAMAP" id="MF_00425">
    <property type="entry name" value="NqrA"/>
    <property type="match status" value="1"/>
</dbReference>
<reference evidence="12" key="1">
    <citation type="submission" date="2023-01" db="EMBL/GenBank/DDBJ databases">
        <title>Complete genome sequence of Planctobacterium marinum strain Dej080120_11.</title>
        <authorList>
            <person name="Ueki S."/>
            <person name="Maruyama F."/>
        </authorList>
    </citation>
    <scope>NUCLEOTIDE SEQUENCE</scope>
    <source>
        <strain evidence="12">Dej080120_11</strain>
    </source>
</reference>
<dbReference type="InterPro" id="IPR008703">
    <property type="entry name" value="NqrA"/>
</dbReference>
<gene>
    <name evidence="8 12" type="primary">nqrA</name>
    <name evidence="12" type="ORF">MACH26_09500</name>
</gene>
<keyword evidence="1 8" id="KW-0813">Transport</keyword>
<evidence type="ECO:0000259" key="11">
    <source>
        <dbReference type="Pfam" id="PF24836"/>
    </source>
</evidence>
<dbReference type="KEGG" id="pmaw:MACH26_09500"/>
<evidence type="ECO:0000259" key="10">
    <source>
        <dbReference type="Pfam" id="PF11973"/>
    </source>
</evidence>
<dbReference type="Pfam" id="PF24836">
    <property type="entry name" value="NQRA_2nd"/>
    <property type="match status" value="1"/>
</dbReference>
<dbReference type="Proteomes" id="UP001333710">
    <property type="component" value="Chromosome"/>
</dbReference>
<dbReference type="NCBIfam" id="TIGR01936">
    <property type="entry name" value="nqrA"/>
    <property type="match status" value="1"/>
</dbReference>
<keyword evidence="6 8" id="KW-0830">Ubiquinone</keyword>
<keyword evidence="5 8" id="KW-0406">Ion transport</keyword>
<dbReference type="AlphaFoldDB" id="A0AA48HP68"/>
<comment type="subunit">
    <text evidence="8">Composed of six subunits; NqrA, NqrB, NqrC, NqrD, NqrE and NqrF.</text>
</comment>
<protein>
    <recommendedName>
        <fullName evidence="8">Na(+)-translocating NADH-quinone reductase subunit A</fullName>
        <shortName evidence="8">Na(+)-NQR subunit A</shortName>
        <shortName evidence="8">Na(+)-translocating NQR subunit A</shortName>
        <ecNumber evidence="8">7.2.1.1</ecNumber>
    </recommendedName>
    <alternativeName>
        <fullName evidence="8">NQR complex subunit A</fullName>
    </alternativeName>
    <alternativeName>
        <fullName evidence="8">NQR-1 subunit A</fullName>
    </alternativeName>
</protein>
<keyword evidence="7 8" id="KW-0739">Sodium transport</keyword>
<evidence type="ECO:0000256" key="6">
    <source>
        <dbReference type="ARBA" id="ARBA00023075"/>
    </source>
</evidence>
<feature type="domain" description="Na(+)-translocating NADH-quinone reductase subunit A C-terminal" evidence="10">
    <location>
        <begin position="261"/>
        <end position="309"/>
    </location>
</feature>
<evidence type="ECO:0000256" key="2">
    <source>
        <dbReference type="ARBA" id="ARBA00022967"/>
    </source>
</evidence>
<keyword evidence="4 8" id="KW-0915">Sodium</keyword>
<evidence type="ECO:0000256" key="8">
    <source>
        <dbReference type="HAMAP-Rule" id="MF_00425"/>
    </source>
</evidence>
<evidence type="ECO:0000313" key="13">
    <source>
        <dbReference type="Proteomes" id="UP001333710"/>
    </source>
</evidence>
<feature type="domain" description="NqrA second alpha/beta" evidence="11">
    <location>
        <begin position="113"/>
        <end position="256"/>
    </location>
</feature>
<evidence type="ECO:0000259" key="9">
    <source>
        <dbReference type="Pfam" id="PF05896"/>
    </source>
</evidence>
<keyword evidence="13" id="KW-1185">Reference proteome</keyword>
<evidence type="ECO:0000256" key="4">
    <source>
        <dbReference type="ARBA" id="ARBA00023053"/>
    </source>
</evidence>
<dbReference type="RefSeq" id="WP_338291402.1">
    <property type="nucleotide sequence ID" value="NZ_AP027272.1"/>
</dbReference>
<dbReference type="PANTHER" id="PTHR37839">
    <property type="entry name" value="NA(+)-TRANSLOCATING NADH-QUINONE REDUCTASE SUBUNIT A"/>
    <property type="match status" value="1"/>
</dbReference>
<name>A0AA48HP68_9ALTE</name>
<dbReference type="InterPro" id="IPR056147">
    <property type="entry name" value="NQRA_N"/>
</dbReference>
<comment type="catalytic activity">
    <reaction evidence="8">
        <text>a ubiquinone + n Na(+)(in) + NADH + H(+) = a ubiquinol + n Na(+)(out) + NAD(+)</text>
        <dbReference type="Rhea" id="RHEA:47748"/>
        <dbReference type="Rhea" id="RHEA-COMP:9565"/>
        <dbReference type="Rhea" id="RHEA-COMP:9566"/>
        <dbReference type="ChEBI" id="CHEBI:15378"/>
        <dbReference type="ChEBI" id="CHEBI:16389"/>
        <dbReference type="ChEBI" id="CHEBI:17976"/>
        <dbReference type="ChEBI" id="CHEBI:29101"/>
        <dbReference type="ChEBI" id="CHEBI:57540"/>
        <dbReference type="ChEBI" id="CHEBI:57945"/>
        <dbReference type="EC" id="7.2.1.1"/>
    </reaction>
</comment>
<evidence type="ECO:0000313" key="12">
    <source>
        <dbReference type="EMBL" id="BDX05429.1"/>
    </source>
</evidence>
<organism evidence="12 13">
    <name type="scientific">Planctobacterium marinum</name>
    <dbReference type="NCBI Taxonomy" id="1631968"/>
    <lineage>
        <taxon>Bacteria</taxon>
        <taxon>Pseudomonadati</taxon>
        <taxon>Pseudomonadota</taxon>
        <taxon>Gammaproteobacteria</taxon>
        <taxon>Alteromonadales</taxon>
        <taxon>Alteromonadaceae</taxon>
        <taxon>Planctobacterium</taxon>
    </lineage>
</organism>
<comment type="similarity">
    <text evidence="8">Belongs to the NqrA family.</text>
</comment>
<dbReference type="GO" id="GO:0006814">
    <property type="term" value="P:sodium ion transport"/>
    <property type="evidence" value="ECO:0007669"/>
    <property type="project" value="UniProtKB-UniRule"/>
</dbReference>
<dbReference type="Pfam" id="PF11973">
    <property type="entry name" value="NQRA_SLBB"/>
    <property type="match status" value="1"/>
</dbReference>
<evidence type="ECO:0000256" key="7">
    <source>
        <dbReference type="ARBA" id="ARBA00023201"/>
    </source>
</evidence>
<accession>A0AA48HP68</accession>
<evidence type="ECO:0000256" key="3">
    <source>
        <dbReference type="ARBA" id="ARBA00023027"/>
    </source>
</evidence>
<dbReference type="Pfam" id="PF05896">
    <property type="entry name" value="NQRA_N"/>
    <property type="match status" value="1"/>
</dbReference>
<sequence length="446" mass="47569">MIKIKKGLNLPITGAPKQEIHDGAPISRVAVLGEEYIGMRPTMHCQVGDVVKKGQVLFEDKKNPGVKFTAPSAGEVIEVNRGAKRVLQSVVIKVSGEEQVEFAKYDAAELASLERDKIVAQLVDSGLWTALRTRPYSKIPAIDSAPSAVFVNAMDSNPLAADPAVIIDGNQADFENGLNIVAKLTEGKTWLTKAPGAVIATGSAAVSTEEFSGPHPAGLVGTHIHFLDSAGANKMVWHIGYQDVIAIGKLFTTGELDSSRVVALAGPVVSNPRLVRTTLGANTEELTAGELSTDDPRVISGSVLHGMHAHGVHAYLGRYATQVSVVAEDSEKKFLGWITPGSDKHSITRAYLGHMGGGKLFNMTSTTNGSDRAMVPIGNYERVMPLDVLPTLLLRDLLSGDTDGAQTLGCLELDEEDLALCTYVCPGKYDYGSVLRDCLDKIEKEG</sequence>
<dbReference type="EMBL" id="AP027272">
    <property type="protein sequence ID" value="BDX05429.1"/>
    <property type="molecule type" value="Genomic_DNA"/>
</dbReference>
<comment type="function">
    <text evidence="8">NQR complex catalyzes the reduction of ubiquinone-1 to ubiquinol by two successive reactions, coupled with the transport of Na(+) ions from the cytoplasm to the periplasm. NqrA to NqrE are probably involved in the second step, the conversion of ubisemiquinone to ubiquinol.</text>
</comment>
<dbReference type="EC" id="7.2.1.1" evidence="8"/>
<keyword evidence="3 8" id="KW-0520">NAD</keyword>
<dbReference type="InterPro" id="IPR056148">
    <property type="entry name" value="NQRA_2nd"/>
</dbReference>
<proteinExistence type="inferred from homology"/>
<dbReference type="InterPro" id="IPR022615">
    <property type="entry name" value="NqrA_C_domain"/>
</dbReference>
<dbReference type="GO" id="GO:0016655">
    <property type="term" value="F:oxidoreductase activity, acting on NAD(P)H, quinone or similar compound as acceptor"/>
    <property type="evidence" value="ECO:0007669"/>
    <property type="project" value="UniProtKB-UniRule"/>
</dbReference>
<feature type="domain" description="NqrA N-terminal barrel-sandwich hybrid" evidence="9">
    <location>
        <begin position="2"/>
        <end position="94"/>
    </location>
</feature>
<dbReference type="PANTHER" id="PTHR37839:SF1">
    <property type="entry name" value="NA(+)-TRANSLOCATING NADH-QUINONE REDUCTASE SUBUNIT A"/>
    <property type="match status" value="1"/>
</dbReference>
<evidence type="ECO:0000256" key="1">
    <source>
        <dbReference type="ARBA" id="ARBA00022448"/>
    </source>
</evidence>
<evidence type="ECO:0000256" key="5">
    <source>
        <dbReference type="ARBA" id="ARBA00023065"/>
    </source>
</evidence>
<dbReference type="NCBIfam" id="NF003759">
    <property type="entry name" value="PRK05352.1-2"/>
    <property type="match status" value="1"/>
</dbReference>
<keyword evidence="2 8" id="KW-1278">Translocase</keyword>